<dbReference type="STRING" id="329046.A0A1Y2BVR5"/>
<keyword evidence="2" id="KW-1133">Transmembrane helix</keyword>
<feature type="transmembrane region" description="Helical" evidence="2">
    <location>
        <begin position="311"/>
        <end position="332"/>
    </location>
</feature>
<accession>A0A1Y2BVR5</accession>
<feature type="transmembrane region" description="Helical" evidence="2">
    <location>
        <begin position="678"/>
        <end position="704"/>
    </location>
</feature>
<keyword evidence="2" id="KW-0812">Transmembrane</keyword>
<feature type="compositionally biased region" description="Polar residues" evidence="1">
    <location>
        <begin position="48"/>
        <end position="62"/>
    </location>
</feature>
<keyword evidence="4" id="KW-1185">Reference proteome</keyword>
<reference evidence="3 4" key="1">
    <citation type="submission" date="2016-07" db="EMBL/GenBank/DDBJ databases">
        <title>Pervasive Adenine N6-methylation of Active Genes in Fungi.</title>
        <authorList>
            <consortium name="DOE Joint Genome Institute"/>
            <person name="Mondo S.J."/>
            <person name="Dannebaum R.O."/>
            <person name="Kuo R.C."/>
            <person name="Labutti K."/>
            <person name="Haridas S."/>
            <person name="Kuo A."/>
            <person name="Salamov A."/>
            <person name="Ahrendt S.R."/>
            <person name="Lipzen A."/>
            <person name="Sullivan W."/>
            <person name="Andreopoulos W.B."/>
            <person name="Clum A."/>
            <person name="Lindquist E."/>
            <person name="Daum C."/>
            <person name="Ramamoorthy G.K."/>
            <person name="Gryganskyi A."/>
            <person name="Culley D."/>
            <person name="Magnuson J.K."/>
            <person name="James T.Y."/>
            <person name="O'Malley M.A."/>
            <person name="Stajich J.E."/>
            <person name="Spatafora J.W."/>
            <person name="Visel A."/>
            <person name="Grigoriev I.V."/>
        </authorList>
    </citation>
    <scope>NUCLEOTIDE SEQUENCE [LARGE SCALE GENOMIC DNA]</scope>
    <source>
        <strain evidence="3 4">JEL800</strain>
    </source>
</reference>
<sequence>MGNLLGHLPRVFQRSETPLFSAPPASDGASTLPNTLSRSPKAAKNAPSKGTLNESLANSLNIGVSHRQDPPPTPFLSPGKEPEIISRLSVSSRDDSEKSRVSSVSPRMSKLKEFAPSVATAEEEEDVPIDEKVLNRFKIDGKPKPSILIEESPKRTSSNDDKVMGKVEGPHLVLPGNPADNEGLSPMVAVKSRMPSSSEWGNSAPPTSLSGMKKQMDVMASRQSQSSLGTSGFMREITETWSTIIKQMKWSLLSVALNGGLLGLLHTAEKGVVLNLSDVFVNQFGGIILLVVLLISNSVTIWSLNESASCLLGYMLSSHSGFSFVACGFMHVPPLRKMQFAQSLSLTSKYRKILSRAAFLWIVVELLKVLTPISAISLMAAKYAFYNDVSDCIYFVQDKDLKPIDRKWPTLDTEGGVAEYVFGSSIGYLRSEMNVNKTTAMFAPTLISALNNGDTIQGLGFSVDIYTTCKCAADISTSAIIAAGVDPSQANETLDKFLSLTKRQGLTFGVVNKNTSLVISNLFSGYNLCGGNVITKWLPLVCSTTMNNHQAMMMEMMFMTDGTTASIAPDIVTPLYTVGQADINTWLSFAMNAITNGPVSSYLTPATVPGSLAPILWWTTPNLIAIDRAIVETGIETMYAILFKAAIQRTYTAKGMQCPRKNLISSYQSTVSLRSSGFVVSSVLLSIQMAIAICSMLVFSVWFLSKSPIGPAVRATQEPIYLITLLASSNNVGLGLNDLCNAETYAIWQRLDVKCRIGESISTLDQETGKIIVDKPSLVRTLENGRKYC</sequence>
<feature type="region of interest" description="Disordered" evidence="1">
    <location>
        <begin position="16"/>
        <end position="81"/>
    </location>
</feature>
<evidence type="ECO:0000313" key="3">
    <source>
        <dbReference type="EMBL" id="ORY38823.1"/>
    </source>
</evidence>
<evidence type="ECO:0000256" key="2">
    <source>
        <dbReference type="SAM" id="Phobius"/>
    </source>
</evidence>
<keyword evidence="2" id="KW-0472">Membrane</keyword>
<dbReference type="EMBL" id="MCGO01000042">
    <property type="protein sequence ID" value="ORY38823.1"/>
    <property type="molecule type" value="Genomic_DNA"/>
</dbReference>
<proteinExistence type="predicted"/>
<organism evidence="3 4">
    <name type="scientific">Rhizoclosmatium globosum</name>
    <dbReference type="NCBI Taxonomy" id="329046"/>
    <lineage>
        <taxon>Eukaryota</taxon>
        <taxon>Fungi</taxon>
        <taxon>Fungi incertae sedis</taxon>
        <taxon>Chytridiomycota</taxon>
        <taxon>Chytridiomycota incertae sedis</taxon>
        <taxon>Chytridiomycetes</taxon>
        <taxon>Chytridiales</taxon>
        <taxon>Chytriomycetaceae</taxon>
        <taxon>Rhizoclosmatium</taxon>
    </lineage>
</organism>
<gene>
    <name evidence="3" type="ORF">BCR33DRAFT_720495</name>
</gene>
<feature type="compositionally biased region" description="Polar residues" evidence="1">
    <location>
        <begin position="28"/>
        <end position="38"/>
    </location>
</feature>
<evidence type="ECO:0000256" key="1">
    <source>
        <dbReference type="SAM" id="MobiDB-lite"/>
    </source>
</evidence>
<feature type="transmembrane region" description="Helical" evidence="2">
    <location>
        <begin position="250"/>
        <end position="268"/>
    </location>
</feature>
<dbReference type="OrthoDB" id="2128297at2759"/>
<dbReference type="AlphaFoldDB" id="A0A1Y2BVR5"/>
<name>A0A1Y2BVR5_9FUNG</name>
<evidence type="ECO:0000313" key="4">
    <source>
        <dbReference type="Proteomes" id="UP000193642"/>
    </source>
</evidence>
<comment type="caution">
    <text evidence="3">The sequence shown here is derived from an EMBL/GenBank/DDBJ whole genome shotgun (WGS) entry which is preliminary data.</text>
</comment>
<dbReference type="Proteomes" id="UP000193642">
    <property type="component" value="Unassembled WGS sequence"/>
</dbReference>
<feature type="transmembrane region" description="Helical" evidence="2">
    <location>
        <begin position="280"/>
        <end position="305"/>
    </location>
</feature>
<protein>
    <submittedName>
        <fullName evidence="3">Uncharacterized protein</fullName>
    </submittedName>
</protein>
<feature type="transmembrane region" description="Helical" evidence="2">
    <location>
        <begin position="353"/>
        <end position="380"/>
    </location>
</feature>